<keyword evidence="3 7" id="KW-0479">Metal-binding</keyword>
<dbReference type="Gene3D" id="1.10.630.10">
    <property type="entry name" value="Cytochrome P450"/>
    <property type="match status" value="1"/>
</dbReference>
<dbReference type="PRINTS" id="PR00463">
    <property type="entry name" value="EP450I"/>
</dbReference>
<gene>
    <name evidence="9" type="ORF">F2P47_16470</name>
</gene>
<reference evidence="9 10" key="1">
    <citation type="submission" date="2019-09" db="EMBL/GenBank/DDBJ databases">
        <title>Parvibaculum sedimenti sp. nov., isolated from sediment.</title>
        <authorList>
            <person name="Wang Y."/>
        </authorList>
    </citation>
    <scope>NUCLEOTIDE SEQUENCE [LARGE SCALE GENOMIC DNA]</scope>
    <source>
        <strain evidence="9 10">HXT-9</strain>
    </source>
</reference>
<evidence type="ECO:0000313" key="10">
    <source>
        <dbReference type="Proteomes" id="UP000468901"/>
    </source>
</evidence>
<dbReference type="InterPro" id="IPR017972">
    <property type="entry name" value="Cyt_P450_CS"/>
</dbReference>
<proteinExistence type="inferred from homology"/>
<dbReference type="InterPro" id="IPR002401">
    <property type="entry name" value="Cyt_P450_E_grp-I"/>
</dbReference>
<comment type="similarity">
    <text evidence="1 8">Belongs to the cytochrome P450 family.</text>
</comment>
<dbReference type="EMBL" id="WESC01000019">
    <property type="protein sequence ID" value="KAB7738603.1"/>
    <property type="molecule type" value="Genomic_DNA"/>
</dbReference>
<keyword evidence="4 8" id="KW-0560">Oxidoreductase</keyword>
<dbReference type="InterPro" id="IPR001128">
    <property type="entry name" value="Cyt_P450"/>
</dbReference>
<accession>A0A6N6VJC6</accession>
<comment type="caution">
    <text evidence="9">The sequence shown here is derived from an EMBL/GenBank/DDBJ whole genome shotgun (WGS) entry which is preliminary data.</text>
</comment>
<dbReference type="InterPro" id="IPR050196">
    <property type="entry name" value="Cytochrome_P450_Monoox"/>
</dbReference>
<keyword evidence="2 7" id="KW-0349">Heme</keyword>
<evidence type="ECO:0000256" key="8">
    <source>
        <dbReference type="RuleBase" id="RU000461"/>
    </source>
</evidence>
<comment type="cofactor">
    <cofactor evidence="7">
        <name>heme</name>
        <dbReference type="ChEBI" id="CHEBI:30413"/>
    </cofactor>
</comment>
<name>A0A6N6VJC6_9HYPH</name>
<dbReference type="SUPFAM" id="SSF48264">
    <property type="entry name" value="Cytochrome P450"/>
    <property type="match status" value="1"/>
</dbReference>
<evidence type="ECO:0000313" key="9">
    <source>
        <dbReference type="EMBL" id="KAB7738603.1"/>
    </source>
</evidence>
<dbReference type="AlphaFoldDB" id="A0A6N6VJC6"/>
<dbReference type="Pfam" id="PF00067">
    <property type="entry name" value="p450"/>
    <property type="match status" value="1"/>
</dbReference>
<keyword evidence="5 7" id="KW-0408">Iron</keyword>
<organism evidence="9 10">
    <name type="scientific">Parvibaculum sedimenti</name>
    <dbReference type="NCBI Taxonomy" id="2608632"/>
    <lineage>
        <taxon>Bacteria</taxon>
        <taxon>Pseudomonadati</taxon>
        <taxon>Pseudomonadota</taxon>
        <taxon>Alphaproteobacteria</taxon>
        <taxon>Hyphomicrobiales</taxon>
        <taxon>Parvibaculaceae</taxon>
        <taxon>Parvibaculum</taxon>
    </lineage>
</organism>
<dbReference type="PANTHER" id="PTHR24291">
    <property type="entry name" value="CYTOCHROME P450 FAMILY 4"/>
    <property type="match status" value="1"/>
</dbReference>
<evidence type="ECO:0000256" key="4">
    <source>
        <dbReference type="ARBA" id="ARBA00023002"/>
    </source>
</evidence>
<evidence type="ECO:0000256" key="1">
    <source>
        <dbReference type="ARBA" id="ARBA00010617"/>
    </source>
</evidence>
<dbReference type="GO" id="GO:0016705">
    <property type="term" value="F:oxidoreductase activity, acting on paired donors, with incorporation or reduction of molecular oxygen"/>
    <property type="evidence" value="ECO:0007669"/>
    <property type="project" value="InterPro"/>
</dbReference>
<dbReference type="GO" id="GO:0004497">
    <property type="term" value="F:monooxygenase activity"/>
    <property type="evidence" value="ECO:0007669"/>
    <property type="project" value="UniProtKB-KW"/>
</dbReference>
<dbReference type="InterPro" id="IPR036396">
    <property type="entry name" value="Cyt_P450_sf"/>
</dbReference>
<keyword evidence="6 8" id="KW-0503">Monooxygenase</keyword>
<protein>
    <submittedName>
        <fullName evidence="9">Cytochrome P450</fullName>
    </submittedName>
</protein>
<dbReference type="GO" id="GO:0020037">
    <property type="term" value="F:heme binding"/>
    <property type="evidence" value="ECO:0007669"/>
    <property type="project" value="InterPro"/>
</dbReference>
<evidence type="ECO:0000256" key="6">
    <source>
        <dbReference type="ARBA" id="ARBA00023033"/>
    </source>
</evidence>
<dbReference type="Proteomes" id="UP000468901">
    <property type="component" value="Unassembled WGS sequence"/>
</dbReference>
<dbReference type="GO" id="GO:0005506">
    <property type="term" value="F:iron ion binding"/>
    <property type="evidence" value="ECO:0007669"/>
    <property type="project" value="InterPro"/>
</dbReference>
<evidence type="ECO:0000256" key="3">
    <source>
        <dbReference type="ARBA" id="ARBA00022723"/>
    </source>
</evidence>
<dbReference type="PRINTS" id="PR00385">
    <property type="entry name" value="P450"/>
</dbReference>
<evidence type="ECO:0000256" key="7">
    <source>
        <dbReference type="PIRSR" id="PIRSR602401-1"/>
    </source>
</evidence>
<evidence type="ECO:0000256" key="5">
    <source>
        <dbReference type="ARBA" id="ARBA00023004"/>
    </source>
</evidence>
<keyword evidence="10" id="KW-1185">Reference proteome</keyword>
<sequence length="509" mass="56577">MIPHLAGSALLERAMPVHMEKTLRHFAGNSCPDPSSVGNDMALQDAPDISSQKLKPARPRPPRRAPGLTATLIRPHLLSNLIASYPHDWYDGDFHEFRIGIAAAGRGTVVNHPDTIRHILVSHSDNFPKDTNQLAILRPLLGDGLLTASGPGWRQARKLAAPIFQHSSVRDFAPIFVAAAQRSVERVLQRGEIFSIDREMTQVTLEVIGEAILSADLSDDIEGIAGTVTGTLEKFPAMFLAAALLPPRIRDAFLERLVLAGRRQLDVFARRIIKRAHERESGNSLLTRMMDASRADTGHEMSLAQVRDEVATFLLAGHETTATTLSWAWYLLTLHPEAFERMQAEVDAVAPNRPLTAEDVPALPYTRAVLDETLRLYPIVANIMRTTLADDITPTGLPLKAGRTVLISPWLMHRHRRYWQEPDRFVPERFLTQESTAQPRYAYLPFGGGPRVCIGASFALLEAVLILGTYAQHANIRVLNAHNVRPLARIVLRPNRRLRAMASKRRPAT</sequence>
<evidence type="ECO:0000256" key="2">
    <source>
        <dbReference type="ARBA" id="ARBA00022617"/>
    </source>
</evidence>
<dbReference type="PANTHER" id="PTHR24291:SF50">
    <property type="entry name" value="BIFUNCTIONAL ALBAFLAVENONE MONOOXYGENASE_TERPENE SYNTHASE"/>
    <property type="match status" value="1"/>
</dbReference>
<feature type="binding site" description="axial binding residue" evidence="7">
    <location>
        <position position="453"/>
    </location>
    <ligand>
        <name>heme</name>
        <dbReference type="ChEBI" id="CHEBI:30413"/>
    </ligand>
    <ligandPart>
        <name>Fe</name>
        <dbReference type="ChEBI" id="CHEBI:18248"/>
    </ligandPart>
</feature>
<dbReference type="PROSITE" id="PS00086">
    <property type="entry name" value="CYTOCHROME_P450"/>
    <property type="match status" value="1"/>
</dbReference>